<dbReference type="EC" id="3.4.24.-" evidence="11"/>
<dbReference type="InterPro" id="IPR022919">
    <property type="entry name" value="Pept_M48_protease_HtpX"/>
</dbReference>
<protein>
    <recommendedName>
        <fullName evidence="11">Protease HtpX homolog</fullName>
        <ecNumber evidence="11">3.4.24.-</ecNumber>
    </recommendedName>
</protein>
<dbReference type="GO" id="GO:0005886">
    <property type="term" value="C:plasma membrane"/>
    <property type="evidence" value="ECO:0007669"/>
    <property type="project" value="UniProtKB-SubCell"/>
</dbReference>
<dbReference type="InterPro" id="IPR050083">
    <property type="entry name" value="HtpX_protease"/>
</dbReference>
<evidence type="ECO:0000256" key="7">
    <source>
        <dbReference type="ARBA" id="ARBA00022833"/>
    </source>
</evidence>
<feature type="transmembrane region" description="Helical" evidence="11">
    <location>
        <begin position="29"/>
        <end position="46"/>
    </location>
</feature>
<evidence type="ECO:0000256" key="4">
    <source>
        <dbReference type="ARBA" id="ARBA00022692"/>
    </source>
</evidence>
<evidence type="ECO:0000256" key="6">
    <source>
        <dbReference type="ARBA" id="ARBA00022801"/>
    </source>
</evidence>
<evidence type="ECO:0000256" key="8">
    <source>
        <dbReference type="ARBA" id="ARBA00022989"/>
    </source>
</evidence>
<dbReference type="GO" id="GO:0004222">
    <property type="term" value="F:metalloendopeptidase activity"/>
    <property type="evidence" value="ECO:0007669"/>
    <property type="project" value="UniProtKB-UniRule"/>
</dbReference>
<evidence type="ECO:0000256" key="1">
    <source>
        <dbReference type="ARBA" id="ARBA00009779"/>
    </source>
</evidence>
<keyword evidence="2 11" id="KW-1003">Cell membrane</keyword>
<name>A0A662D969_UNCAE</name>
<sequence>MLDLLIFLGLLMAIFLGAGWIIGGFTGMLIAFILAVIVNFFSYWYSDTIVLRMYRARPSKHIELENMLAKLSREAGIPTPKLYVIPIDTPNAFETGRAPNHAAVAYTEGLLKLKNEEIEGVLAHEIAHIKNRDTLLQVMAATIAGAISYLAQFGYWSLFFEGDTREEGNIIGLIAIIIFAPLAALLLRLALSRSREYAADYKAALLTKRPRALASALEKIAEMVKEKPLKNMSSATSHLFIVNPFRQDWFNNLFSTHPPIEERVKRLREM</sequence>
<dbReference type="EMBL" id="QMQA01000323">
    <property type="protein sequence ID" value="RLE10379.1"/>
    <property type="molecule type" value="Genomic_DNA"/>
</dbReference>
<dbReference type="InterPro" id="IPR001915">
    <property type="entry name" value="Peptidase_M48"/>
</dbReference>
<gene>
    <name evidence="11" type="primary">htpX</name>
    <name evidence="13" type="ORF">DRJ04_09270</name>
</gene>
<feature type="binding site" evidence="11">
    <location>
        <position position="124"/>
    </location>
    <ligand>
        <name>Zn(2+)</name>
        <dbReference type="ChEBI" id="CHEBI:29105"/>
        <note>catalytic</note>
    </ligand>
</feature>
<evidence type="ECO:0000256" key="9">
    <source>
        <dbReference type="ARBA" id="ARBA00023049"/>
    </source>
</evidence>
<dbReference type="PANTHER" id="PTHR43221">
    <property type="entry name" value="PROTEASE HTPX"/>
    <property type="match status" value="1"/>
</dbReference>
<dbReference type="Pfam" id="PF01435">
    <property type="entry name" value="Peptidase_M48"/>
    <property type="match status" value="1"/>
</dbReference>
<feature type="binding site" evidence="11">
    <location>
        <position position="128"/>
    </location>
    <ligand>
        <name>Zn(2+)</name>
        <dbReference type="ChEBI" id="CHEBI:29105"/>
        <note>catalytic</note>
    </ligand>
</feature>
<feature type="transmembrane region" description="Helical" evidence="11">
    <location>
        <begin position="170"/>
        <end position="191"/>
    </location>
</feature>
<dbReference type="HAMAP" id="MF_00188">
    <property type="entry name" value="Pept_M48_protease_HtpX"/>
    <property type="match status" value="1"/>
</dbReference>
<comment type="subcellular location">
    <subcellularLocation>
        <location evidence="11">Cell membrane</location>
        <topology evidence="11">Multi-pass membrane protein</topology>
    </subcellularLocation>
</comment>
<feature type="active site" evidence="11">
    <location>
        <position position="125"/>
    </location>
</feature>
<evidence type="ECO:0000313" key="14">
    <source>
        <dbReference type="Proteomes" id="UP000280417"/>
    </source>
</evidence>
<feature type="binding site" evidence="11">
    <location>
        <position position="196"/>
    </location>
    <ligand>
        <name>Zn(2+)</name>
        <dbReference type="ChEBI" id="CHEBI:29105"/>
        <note>catalytic</note>
    </ligand>
</feature>
<comment type="caution">
    <text evidence="13">The sequence shown here is derived from an EMBL/GenBank/DDBJ whole genome shotgun (WGS) entry which is preliminary data.</text>
</comment>
<feature type="domain" description="Peptidase M48" evidence="12">
    <location>
        <begin position="60"/>
        <end position="269"/>
    </location>
</feature>
<comment type="similarity">
    <text evidence="1 11">Belongs to the peptidase M48B family.</text>
</comment>
<keyword evidence="8 11" id="KW-1133">Transmembrane helix</keyword>
<evidence type="ECO:0000256" key="3">
    <source>
        <dbReference type="ARBA" id="ARBA00022670"/>
    </source>
</evidence>
<dbReference type="Gene3D" id="3.30.2010.10">
    <property type="entry name" value="Metalloproteases ('zincins'), catalytic domain"/>
    <property type="match status" value="1"/>
</dbReference>
<reference evidence="13 14" key="1">
    <citation type="submission" date="2018-06" db="EMBL/GenBank/DDBJ databases">
        <title>Extensive metabolic versatility and redundancy in microbially diverse, dynamic hydrothermal sediments.</title>
        <authorList>
            <person name="Dombrowski N."/>
            <person name="Teske A."/>
            <person name="Baker B.J."/>
        </authorList>
    </citation>
    <scope>NUCLEOTIDE SEQUENCE [LARGE SCALE GENOMIC DNA]</scope>
    <source>
        <strain evidence="13">B3_G15</strain>
    </source>
</reference>
<feature type="transmembrane region" description="Helical" evidence="11">
    <location>
        <begin position="138"/>
        <end position="158"/>
    </location>
</feature>
<evidence type="ECO:0000256" key="5">
    <source>
        <dbReference type="ARBA" id="ARBA00022723"/>
    </source>
</evidence>
<dbReference type="PANTHER" id="PTHR43221:SF2">
    <property type="entry name" value="PROTEASE HTPX HOMOLOG"/>
    <property type="match status" value="1"/>
</dbReference>
<keyword evidence="6 11" id="KW-0378">Hydrolase</keyword>
<keyword evidence="5 11" id="KW-0479">Metal-binding</keyword>
<evidence type="ECO:0000259" key="12">
    <source>
        <dbReference type="Pfam" id="PF01435"/>
    </source>
</evidence>
<dbReference type="GO" id="GO:0006508">
    <property type="term" value="P:proteolysis"/>
    <property type="evidence" value="ECO:0007669"/>
    <property type="project" value="UniProtKB-KW"/>
</dbReference>
<dbReference type="Proteomes" id="UP000280417">
    <property type="component" value="Unassembled WGS sequence"/>
</dbReference>
<dbReference type="GO" id="GO:0008270">
    <property type="term" value="F:zinc ion binding"/>
    <property type="evidence" value="ECO:0007669"/>
    <property type="project" value="UniProtKB-UniRule"/>
</dbReference>
<proteinExistence type="inferred from homology"/>
<keyword evidence="7 11" id="KW-0862">Zinc</keyword>
<keyword evidence="4 11" id="KW-0812">Transmembrane</keyword>
<accession>A0A662D969</accession>
<keyword evidence="3 11" id="KW-0645">Protease</keyword>
<evidence type="ECO:0000256" key="10">
    <source>
        <dbReference type="ARBA" id="ARBA00023136"/>
    </source>
</evidence>
<comment type="cofactor">
    <cofactor evidence="11">
        <name>Zn(2+)</name>
        <dbReference type="ChEBI" id="CHEBI:29105"/>
    </cofactor>
    <text evidence="11">Binds 1 zinc ion per subunit.</text>
</comment>
<evidence type="ECO:0000256" key="2">
    <source>
        <dbReference type="ARBA" id="ARBA00022475"/>
    </source>
</evidence>
<evidence type="ECO:0000313" key="13">
    <source>
        <dbReference type="EMBL" id="RLE10379.1"/>
    </source>
</evidence>
<organism evidence="13 14">
    <name type="scientific">Aerophobetes bacterium</name>
    <dbReference type="NCBI Taxonomy" id="2030807"/>
    <lineage>
        <taxon>Bacteria</taxon>
        <taxon>Candidatus Aerophobota</taxon>
    </lineage>
</organism>
<keyword evidence="9 11" id="KW-0482">Metalloprotease</keyword>
<dbReference type="AlphaFoldDB" id="A0A662D969"/>
<keyword evidence="10 11" id="KW-0472">Membrane</keyword>
<evidence type="ECO:0000256" key="11">
    <source>
        <dbReference type="HAMAP-Rule" id="MF_00188"/>
    </source>
</evidence>